<evidence type="ECO:0000313" key="2">
    <source>
        <dbReference type="Proteomes" id="UP001148184"/>
    </source>
</evidence>
<gene>
    <name evidence="1" type="ORF">M5G17_24360</name>
</gene>
<reference evidence="1 2" key="1">
    <citation type="submission" date="2022-05" db="EMBL/GenBank/DDBJ databases">
        <title>Novel Pseudomonas spp. Isolated from a Rainbow Trout Aquaculture Facility.</title>
        <authorList>
            <person name="Testerman T."/>
            <person name="Graf J."/>
        </authorList>
    </citation>
    <scope>NUCLEOTIDE SEQUENCE [LARGE SCALE GENOMIC DNA]</scope>
    <source>
        <strain evidence="1 2">ID1025</strain>
    </source>
</reference>
<dbReference type="EMBL" id="JAMDGZ010000063">
    <property type="protein sequence ID" value="MDD1016804.1"/>
    <property type="molecule type" value="Genomic_DNA"/>
</dbReference>
<evidence type="ECO:0000313" key="1">
    <source>
        <dbReference type="EMBL" id="MDD1016804.1"/>
    </source>
</evidence>
<protein>
    <submittedName>
        <fullName evidence="1">Uncharacterized protein</fullName>
    </submittedName>
</protein>
<dbReference type="Proteomes" id="UP001148184">
    <property type="component" value="Unassembled WGS sequence"/>
</dbReference>
<proteinExistence type="predicted"/>
<keyword evidence="2" id="KW-1185">Reference proteome</keyword>
<accession>A0ABT5PFS7</accession>
<name>A0ABT5PFS7_9PSED</name>
<organism evidence="1 2">
    <name type="scientific">Pseudomonas rubra</name>
    <dbReference type="NCBI Taxonomy" id="2942627"/>
    <lineage>
        <taxon>Bacteria</taxon>
        <taxon>Pseudomonadati</taxon>
        <taxon>Pseudomonadota</taxon>
        <taxon>Gammaproteobacteria</taxon>
        <taxon>Pseudomonadales</taxon>
        <taxon>Pseudomonadaceae</taxon>
        <taxon>Pseudomonas</taxon>
    </lineage>
</organism>
<sequence length="110" mass="12217">MRYRGAHYWAWADCQLHSQAHEESLESGLTLDVKARVSRSGSTQLFLGVYTRAGLPIVEEYHDRLVEIGVARAIVWGVKRCRAIAAEVIELDEQPSLMVHAGSRAITPAS</sequence>
<comment type="caution">
    <text evidence="1">The sequence shown here is derived from an EMBL/GenBank/DDBJ whole genome shotgun (WGS) entry which is preliminary data.</text>
</comment>